<feature type="region of interest" description="Disordered" evidence="1">
    <location>
        <begin position="80"/>
        <end position="154"/>
    </location>
</feature>
<name>A0ABS6W7P5_9BIFI</name>
<comment type="caution">
    <text evidence="3">The sequence shown here is derived from an EMBL/GenBank/DDBJ whole genome shotgun (WGS) entry which is preliminary data.</text>
</comment>
<feature type="compositionally biased region" description="Low complexity" evidence="1">
    <location>
        <begin position="131"/>
        <end position="143"/>
    </location>
</feature>
<feature type="domain" description="Putative nitroreductase TM1586" evidence="2">
    <location>
        <begin position="2"/>
        <end position="79"/>
    </location>
</feature>
<sequence length="312" mass="32869">MNLLEAMEQRHAIRAYTDEPVAADVLAILKAEICSCNMESGLHVQMASGLEDAFLGLKTHYGRFTGVHNAIALIGRPQAPAADGVADTGTSEGIGESGDAGDTEDAGNAGAAGERAASDGSREPGEHGDADAAPASTQPPAQAGWSKADNTDEAAAQAGIDPGEAALQEKVGYYGEQLALRAVQLGLETCWAVLDDADKAEHPWWCLHPGERIVWVLAFGHGARPAGRRRTKPMEQLCRIPEGMAMPDWFRAGMEAAMLAPTSLSQQPFLFTLHEDGTVSAEATSGLFAHVGLGCAKCHFEIGAGRDNVVWR</sequence>
<keyword evidence="4" id="KW-1185">Reference proteome</keyword>
<protein>
    <recommendedName>
        <fullName evidence="2">Putative nitroreductase TM1586 domain-containing protein</fullName>
    </recommendedName>
</protein>
<dbReference type="Proteomes" id="UP000812844">
    <property type="component" value="Unassembled WGS sequence"/>
</dbReference>
<feature type="domain" description="Putative nitroreductase TM1586" evidence="2">
    <location>
        <begin position="165"/>
        <end position="304"/>
    </location>
</feature>
<dbReference type="Pfam" id="PF14512">
    <property type="entry name" value="TM1586_NiRdase"/>
    <property type="match status" value="2"/>
</dbReference>
<evidence type="ECO:0000313" key="3">
    <source>
        <dbReference type="EMBL" id="MBW3082519.1"/>
    </source>
</evidence>
<gene>
    <name evidence="3" type="ORF">KIH73_03845</name>
</gene>
<reference evidence="3 4" key="1">
    <citation type="submission" date="2021-05" db="EMBL/GenBank/DDBJ databases">
        <title>Phylogenetic classification of ten novel species belonging to the genus Bifidobacterium comprising B. colchicus sp. nov., B. abeli sp. nov., B. bicoloris sp. nov., B. guerezis sp. nov., B. rosaliae sp. nov., B. santillanensis sp. nov., B. argentati sp. nov., B. amazzoni sp. nov., B. pluviali sp. nov., and B. pinnaculum sp. nov.</title>
        <authorList>
            <person name="Lugli G.A."/>
            <person name="Ruiz Garcia L."/>
            <person name="Margolles A."/>
            <person name="Ventura M."/>
        </authorList>
    </citation>
    <scope>NUCLEOTIDE SEQUENCE [LARGE SCALE GENOMIC DNA]</scope>
    <source>
        <strain evidence="3 4">6T3</strain>
    </source>
</reference>
<evidence type="ECO:0000256" key="1">
    <source>
        <dbReference type="SAM" id="MobiDB-lite"/>
    </source>
</evidence>
<dbReference type="InterPro" id="IPR029478">
    <property type="entry name" value="TM1586_NiRdase"/>
</dbReference>
<accession>A0ABS6W7P5</accession>
<feature type="compositionally biased region" description="Basic and acidic residues" evidence="1">
    <location>
        <begin position="116"/>
        <end position="130"/>
    </location>
</feature>
<evidence type="ECO:0000259" key="2">
    <source>
        <dbReference type="Pfam" id="PF14512"/>
    </source>
</evidence>
<evidence type="ECO:0000313" key="4">
    <source>
        <dbReference type="Proteomes" id="UP000812844"/>
    </source>
</evidence>
<feature type="compositionally biased region" description="Low complexity" evidence="1">
    <location>
        <begin position="106"/>
        <end position="115"/>
    </location>
</feature>
<proteinExistence type="predicted"/>
<organism evidence="3 4">
    <name type="scientific">Bifidobacterium phasiani</name>
    <dbReference type="NCBI Taxonomy" id="2834431"/>
    <lineage>
        <taxon>Bacteria</taxon>
        <taxon>Bacillati</taxon>
        <taxon>Actinomycetota</taxon>
        <taxon>Actinomycetes</taxon>
        <taxon>Bifidobacteriales</taxon>
        <taxon>Bifidobacteriaceae</taxon>
        <taxon>Bifidobacterium</taxon>
    </lineage>
</organism>
<dbReference type="EMBL" id="JAHBBD010000006">
    <property type="protein sequence ID" value="MBW3082519.1"/>
    <property type="molecule type" value="Genomic_DNA"/>
</dbReference>
<dbReference type="RefSeq" id="WP_219080730.1">
    <property type="nucleotide sequence ID" value="NZ_JAHBBD010000006.1"/>
</dbReference>